<dbReference type="AlphaFoldDB" id="A0AAD9YSZ7"/>
<dbReference type="EMBL" id="VYYT01000039">
    <property type="protein sequence ID" value="KAK2775140.1"/>
    <property type="molecule type" value="Genomic_DNA"/>
</dbReference>
<sequence length="127" mass="13706">MDKFLAKAGYRIVDRAADSGRGSFQESTKVNKWSPKTAGVSRRAGDAAWRGVLLVRSSVHTGNMTNMSLNHALPSGAPVRGAIDADDAVMSSQSRREARDAVVKLLSPPPKPLTAYPLLREARSFAR</sequence>
<accession>A0AAD9YSZ7</accession>
<proteinExistence type="predicted"/>
<comment type="caution">
    <text evidence="1">The sequence shown here is derived from an EMBL/GenBank/DDBJ whole genome shotgun (WGS) entry which is preliminary data.</text>
</comment>
<organism evidence="1 2">
    <name type="scientific">Colletotrichum kahawae</name>
    <name type="common">Coffee berry disease fungus</name>
    <dbReference type="NCBI Taxonomy" id="34407"/>
    <lineage>
        <taxon>Eukaryota</taxon>
        <taxon>Fungi</taxon>
        <taxon>Dikarya</taxon>
        <taxon>Ascomycota</taxon>
        <taxon>Pezizomycotina</taxon>
        <taxon>Sordariomycetes</taxon>
        <taxon>Hypocreomycetidae</taxon>
        <taxon>Glomerellales</taxon>
        <taxon>Glomerellaceae</taxon>
        <taxon>Colletotrichum</taxon>
        <taxon>Colletotrichum gloeosporioides species complex</taxon>
    </lineage>
</organism>
<gene>
    <name evidence="1" type="ORF">CKAH01_12897</name>
</gene>
<reference evidence="1" key="1">
    <citation type="submission" date="2023-02" db="EMBL/GenBank/DDBJ databases">
        <title>Colletotrichum kahawae CIFC_Que2 genome sequencing and assembly.</title>
        <authorList>
            <person name="Baroncelli R."/>
        </authorList>
    </citation>
    <scope>NUCLEOTIDE SEQUENCE</scope>
    <source>
        <strain evidence="1">CIFC_Que2</strain>
    </source>
</reference>
<dbReference type="Proteomes" id="UP001281614">
    <property type="component" value="Unassembled WGS sequence"/>
</dbReference>
<evidence type="ECO:0000313" key="1">
    <source>
        <dbReference type="EMBL" id="KAK2775140.1"/>
    </source>
</evidence>
<protein>
    <submittedName>
        <fullName evidence="1">Uncharacterized protein</fullName>
    </submittedName>
</protein>
<keyword evidence="2" id="KW-1185">Reference proteome</keyword>
<evidence type="ECO:0000313" key="2">
    <source>
        <dbReference type="Proteomes" id="UP001281614"/>
    </source>
</evidence>
<name>A0AAD9YSZ7_COLKA</name>